<dbReference type="KEGG" id="fcj:RN605_05810"/>
<accession>A0AA96J6I2</accession>
<dbReference type="EMBL" id="CP134890">
    <property type="protein sequence ID" value="WNM22873.1"/>
    <property type="molecule type" value="Genomic_DNA"/>
</dbReference>
<gene>
    <name evidence="3" type="ORF">RN605_05810</name>
    <name evidence="2" type="ORF">RN608_12510</name>
</gene>
<sequence length="362" mass="43438">MSHNPIREDKTCLNCHHVAEKRFCPNCGQENIDTRKTFYQLFVHFFEDLTHYENSFWKTIKNLIFKPASLTKEYLSGKRMSYLAPIRLYIFISFVTFFLLSVIPDNEDTPDVNINKKNELKSSNKNKDTIYTEQQKIIDLEKSGSISKTTSDSLQNLIIKAKKEDLEKDKSQFTLLGRHYKSVKELDSIQKNGKPSEKLNSFAYWYTRKMQLVKDKHDSEDLKEKFAESFLHNLPKSLFIYMPLFAFILWIFQNKKRWFYFDHGIFTLHYFSFLLLGILIIRICSYFFEFVNDYTFFNVLEYIFMIVSILYMLYYFFPAHHRFYEEKRSITIIKGVTMFFINLICITLILFFMAIYTFINIH</sequence>
<feature type="transmembrane region" description="Helical" evidence="1">
    <location>
        <begin position="338"/>
        <end position="359"/>
    </location>
</feature>
<feature type="transmembrane region" description="Helical" evidence="1">
    <location>
        <begin position="264"/>
        <end position="288"/>
    </location>
</feature>
<organism evidence="2">
    <name type="scientific">Flavobacterium capsici</name>
    <dbReference type="NCBI Taxonomy" id="3075618"/>
    <lineage>
        <taxon>Bacteria</taxon>
        <taxon>Pseudomonadati</taxon>
        <taxon>Bacteroidota</taxon>
        <taxon>Flavobacteriia</taxon>
        <taxon>Flavobacteriales</taxon>
        <taxon>Flavobacteriaceae</taxon>
        <taxon>Flavobacterium</taxon>
    </lineage>
</organism>
<reference evidence="2 4" key="1">
    <citation type="submission" date="2023-09" db="EMBL/GenBank/DDBJ databases">
        <title>Flavobacterium sp. a novel bacteria isolate from Pepper rhizosphere.</title>
        <authorList>
            <person name="Peng Y."/>
            <person name="Lee J."/>
        </authorList>
    </citation>
    <scope>NUCLEOTIDE SEQUENCE</scope>
    <source>
        <strain evidence="2">PMR2A8</strain>
        <strain evidence="3 4">PMTSA4</strain>
    </source>
</reference>
<accession>A0AA96J1W3</accession>
<dbReference type="RefSeq" id="WP_313323031.1">
    <property type="nucleotide sequence ID" value="NZ_CP134878.1"/>
</dbReference>
<evidence type="ECO:0000313" key="2">
    <source>
        <dbReference type="EMBL" id="WNM18822.1"/>
    </source>
</evidence>
<feature type="transmembrane region" description="Helical" evidence="1">
    <location>
        <begin position="234"/>
        <end position="252"/>
    </location>
</feature>
<evidence type="ECO:0000313" key="4">
    <source>
        <dbReference type="Proteomes" id="UP001304515"/>
    </source>
</evidence>
<dbReference type="EMBL" id="CP134878">
    <property type="protein sequence ID" value="WNM18822.1"/>
    <property type="molecule type" value="Genomic_DNA"/>
</dbReference>
<dbReference type="InterPro" id="IPR022134">
    <property type="entry name" value="DUF3667"/>
</dbReference>
<feature type="transmembrane region" description="Helical" evidence="1">
    <location>
        <begin position="82"/>
        <end position="103"/>
    </location>
</feature>
<dbReference type="Proteomes" id="UP001304515">
    <property type="component" value="Chromosome"/>
</dbReference>
<evidence type="ECO:0000256" key="1">
    <source>
        <dbReference type="SAM" id="Phobius"/>
    </source>
</evidence>
<proteinExistence type="predicted"/>
<protein>
    <submittedName>
        <fullName evidence="2">DUF3667 domain-containing protein</fullName>
    </submittedName>
</protein>
<keyword evidence="1" id="KW-1133">Transmembrane helix</keyword>
<dbReference type="Pfam" id="PF12412">
    <property type="entry name" value="DUF3667"/>
    <property type="match status" value="1"/>
</dbReference>
<name>A0AA96J1W3_9FLAO</name>
<feature type="transmembrane region" description="Helical" evidence="1">
    <location>
        <begin position="294"/>
        <end position="317"/>
    </location>
</feature>
<keyword evidence="1" id="KW-0812">Transmembrane</keyword>
<keyword evidence="4" id="KW-1185">Reference proteome</keyword>
<evidence type="ECO:0000313" key="3">
    <source>
        <dbReference type="EMBL" id="WNM22873.1"/>
    </source>
</evidence>
<dbReference type="AlphaFoldDB" id="A0AA96J1W3"/>
<keyword evidence="1" id="KW-0472">Membrane</keyword>